<dbReference type="Pfam" id="PF10070">
    <property type="entry name" value="DabA"/>
    <property type="match status" value="1"/>
</dbReference>
<evidence type="ECO:0000256" key="6">
    <source>
        <dbReference type="HAMAP-Rule" id="MF_01871"/>
    </source>
</evidence>
<accession>A0A1M6SBS6</accession>
<dbReference type="HAMAP" id="MF_01871">
    <property type="entry name" value="DabA"/>
    <property type="match status" value="1"/>
</dbReference>
<comment type="function">
    <text evidence="6">Part of an energy-coupled inorganic carbon pump.</text>
</comment>
<dbReference type="PANTHER" id="PTHR38344:SF1">
    <property type="entry name" value="INORGANIC CARBON TRANSPORTER SUBUNIT DABA-RELATED"/>
    <property type="match status" value="1"/>
</dbReference>
<protein>
    <recommendedName>
        <fullName evidence="6">Probable inorganic carbon transporter subunit DabA</fullName>
    </recommendedName>
</protein>
<keyword evidence="5 6" id="KW-0472">Membrane</keyword>
<comment type="cofactor">
    <cofactor evidence="6">
        <name>Zn(2+)</name>
        <dbReference type="ChEBI" id="CHEBI:29105"/>
    </cofactor>
</comment>
<sequence>MNAQETIPQSKPQTQTTTKWADAATTAAKRIPPLWPLKHFVAVNPFLNMTSESFAEVAARMAKAVPGGMLIERSFYQDKYSQNQISDHDLKQAMISLEKTGQLFLEEEEELPTISELKAWLHSSETSCPHIGTFADTIDRLHQTRWAAAIIEEISRWMGAYLDEGQAIWTQPWKGQDLFSAWHEAASIDRNPEIAGLRKFRKFVQELPNEPLAAISMLGEMADTKVEGAEDWFHRELLSIGGWASCLEYRKREGISQEGAVSLLAIRLAYDVALLKQYDAPSLRAYWRKQVLVRDAQADRRLLLHRIWQEALEHAHAQTLLSNLVSTSGIQRVPGDRPSSQLVFCIDVRSEPMRRSIEQQDPSIETMGYAGFFGMPIAKRAFGAAHGVPHCPVILKPPYEVSEAPERDVPETLAKVHNRRSLSAIFKSFKDSAVSSFSFVEANGLNYTWPLVRDSFLRKGQKQEKQLVPRADLDHDSCGIPKDEQPALAKGLVRALNLHQRAGRLVVLCGHGASTKNNPYDSGLQCGACGGHSGDFNARLAAQIMNQPEVHAALAAEGMALPKDTFFVAGRHDTTTDTITLFDPELIPSSHRGDYEQLKQTLASACHTAQLARAPKLGISQQNEQKVCKEISERSCDWSQVRPEWGLTGNAAFIIAHRDTTKDHDLEGRAFLHHYESNRDPKGEVLQAILAGPMVVGSWINLQYYASTANHAIFGSGNKVLHNINGTHGVQLGNGGDLRSGLPLQSIHDGTNWVHEPLTLKVFVDAPVDKVRLALAAQPSAKELVENHWLHLYAADLCGGWVKI</sequence>
<keyword evidence="1 6" id="KW-0813">Transport</keyword>
<name>A0A1M6SBS6_9BACT</name>
<dbReference type="OrthoDB" id="9805101at2"/>
<evidence type="ECO:0000313" key="8">
    <source>
        <dbReference type="Proteomes" id="UP000184510"/>
    </source>
</evidence>
<keyword evidence="4 6" id="KW-0862">Zinc</keyword>
<dbReference type="PANTHER" id="PTHR38344">
    <property type="entry name" value="UPF0753 PROTEIN AQ_863"/>
    <property type="match status" value="1"/>
</dbReference>
<evidence type="ECO:0000256" key="4">
    <source>
        <dbReference type="ARBA" id="ARBA00022833"/>
    </source>
</evidence>
<gene>
    <name evidence="6" type="primary">dabA</name>
    <name evidence="7" type="ORF">SAMN02745181_3780</name>
</gene>
<evidence type="ECO:0000256" key="2">
    <source>
        <dbReference type="ARBA" id="ARBA00022475"/>
    </source>
</evidence>
<comment type="similarity">
    <text evidence="6">Belongs to the inorganic carbon transporter (TC 9.A.2) DabA family.</text>
</comment>
<comment type="subcellular location">
    <subcellularLocation>
        <location evidence="6">Cell membrane</location>
        <topology evidence="6">Peripheral membrane protein</topology>
    </subcellularLocation>
</comment>
<feature type="binding site" evidence="6">
    <location>
        <position position="345"/>
    </location>
    <ligand>
        <name>Zn(2+)</name>
        <dbReference type="ChEBI" id="CHEBI:29105"/>
    </ligand>
</feature>
<organism evidence="7 8">
    <name type="scientific">Rubritalea squalenifaciens DSM 18772</name>
    <dbReference type="NCBI Taxonomy" id="1123071"/>
    <lineage>
        <taxon>Bacteria</taxon>
        <taxon>Pseudomonadati</taxon>
        <taxon>Verrucomicrobiota</taxon>
        <taxon>Verrucomicrobiia</taxon>
        <taxon>Verrucomicrobiales</taxon>
        <taxon>Rubritaleaceae</taxon>
        <taxon>Rubritalea</taxon>
    </lineage>
</organism>
<comment type="subunit">
    <text evidence="6">Forms a complex with DabB.</text>
</comment>
<dbReference type="GO" id="GO:0008270">
    <property type="term" value="F:zinc ion binding"/>
    <property type="evidence" value="ECO:0007669"/>
    <property type="project" value="UniProtKB-UniRule"/>
</dbReference>
<evidence type="ECO:0000313" key="7">
    <source>
        <dbReference type="EMBL" id="SHK42145.1"/>
    </source>
</evidence>
<feature type="binding site" evidence="6">
    <location>
        <position position="347"/>
    </location>
    <ligand>
        <name>Zn(2+)</name>
        <dbReference type="ChEBI" id="CHEBI:29105"/>
    </ligand>
</feature>
<dbReference type="Proteomes" id="UP000184510">
    <property type="component" value="Unassembled WGS sequence"/>
</dbReference>
<evidence type="ECO:0000256" key="5">
    <source>
        <dbReference type="ARBA" id="ARBA00023136"/>
    </source>
</evidence>
<keyword evidence="8" id="KW-1185">Reference proteome</keyword>
<dbReference type="AlphaFoldDB" id="A0A1M6SBS6"/>
<keyword evidence="2 6" id="KW-1003">Cell membrane</keyword>
<dbReference type="STRING" id="1123071.SAMN02745181_3780"/>
<keyword evidence="3 6" id="KW-0479">Metal-binding</keyword>
<proteinExistence type="inferred from homology"/>
<evidence type="ECO:0000256" key="3">
    <source>
        <dbReference type="ARBA" id="ARBA00022723"/>
    </source>
</evidence>
<dbReference type="InParanoid" id="A0A1M6SBS6"/>
<reference evidence="7 8" key="1">
    <citation type="submission" date="2016-11" db="EMBL/GenBank/DDBJ databases">
        <authorList>
            <person name="Jaros S."/>
            <person name="Januszkiewicz K."/>
            <person name="Wedrychowicz H."/>
        </authorList>
    </citation>
    <scope>NUCLEOTIDE SEQUENCE [LARGE SCALE GENOMIC DNA]</scope>
    <source>
        <strain evidence="7 8">DSM 18772</strain>
    </source>
</reference>
<dbReference type="RefSeq" id="WP_143185317.1">
    <property type="nucleotide sequence ID" value="NZ_FQYR01000009.1"/>
</dbReference>
<feature type="binding site" evidence="6">
    <location>
        <position position="526"/>
    </location>
    <ligand>
        <name>Zn(2+)</name>
        <dbReference type="ChEBI" id="CHEBI:29105"/>
    </ligand>
</feature>
<dbReference type="InterPro" id="IPR018752">
    <property type="entry name" value="DabA"/>
</dbReference>
<evidence type="ECO:0000256" key="1">
    <source>
        <dbReference type="ARBA" id="ARBA00022448"/>
    </source>
</evidence>
<dbReference type="GO" id="GO:0005886">
    <property type="term" value="C:plasma membrane"/>
    <property type="evidence" value="ECO:0007669"/>
    <property type="project" value="UniProtKB-SubCell"/>
</dbReference>
<dbReference type="EMBL" id="FQYR01000009">
    <property type="protein sequence ID" value="SHK42145.1"/>
    <property type="molecule type" value="Genomic_DNA"/>
</dbReference>
<feature type="binding site" evidence="6">
    <location>
        <position position="511"/>
    </location>
    <ligand>
        <name>Zn(2+)</name>
        <dbReference type="ChEBI" id="CHEBI:29105"/>
    </ligand>
</feature>